<dbReference type="GO" id="GO:0008241">
    <property type="term" value="F:peptidyl-dipeptidase activity"/>
    <property type="evidence" value="ECO:0007669"/>
    <property type="project" value="InterPro"/>
</dbReference>
<feature type="binding site" evidence="5">
    <location>
        <position position="17"/>
    </location>
    <ligand>
        <name>Zn(2+)</name>
        <dbReference type="ChEBI" id="CHEBI:29105"/>
        <label>1</label>
        <note>catalytic</note>
    </ligand>
</feature>
<keyword evidence="5 9" id="KW-0862">Zinc</keyword>
<dbReference type="PANTHER" id="PTHR10514">
    <property type="entry name" value="ANGIOTENSIN-CONVERTING ENZYME"/>
    <property type="match status" value="1"/>
</dbReference>
<name>A0A820LCQ4_9BILA</name>
<comment type="caution">
    <text evidence="8">Lacks conserved residue(s) required for the propagation of feature annotation.</text>
</comment>
<evidence type="ECO:0000256" key="6">
    <source>
        <dbReference type="PIRSR" id="PIRSR601548-8"/>
    </source>
</evidence>
<evidence type="ECO:0000256" key="9">
    <source>
        <dbReference type="RuleBase" id="RU361144"/>
    </source>
</evidence>
<comment type="similarity">
    <text evidence="1 8 9">Belongs to the peptidase M2 family.</text>
</comment>
<evidence type="ECO:0000313" key="11">
    <source>
        <dbReference type="Proteomes" id="UP000663836"/>
    </source>
</evidence>
<feature type="binding site" evidence="6">
    <location>
        <position position="21"/>
    </location>
    <ligand>
        <name>Zn(2+)</name>
        <dbReference type="ChEBI" id="CHEBI:29105"/>
        <label>2</label>
        <note>catalytic</note>
    </ligand>
</feature>
<keyword evidence="3" id="KW-1015">Disulfide bond</keyword>
<dbReference type="EMBL" id="CAJOBD010051677">
    <property type="protein sequence ID" value="CAF4353468.1"/>
    <property type="molecule type" value="Genomic_DNA"/>
</dbReference>
<feature type="binding site" evidence="5">
    <location>
        <position position="45"/>
    </location>
    <ligand>
        <name>Zn(2+)</name>
        <dbReference type="ChEBI" id="CHEBI:29105"/>
        <label>1</label>
        <note>catalytic</note>
    </ligand>
</feature>
<dbReference type="PRINTS" id="PR00791">
    <property type="entry name" value="PEPDIPTASEA"/>
</dbReference>
<dbReference type="Pfam" id="PF01401">
    <property type="entry name" value="Peptidase_M2"/>
    <property type="match status" value="1"/>
</dbReference>
<keyword evidence="9" id="KW-0645">Protease</keyword>
<dbReference type="GO" id="GO:0006508">
    <property type="term" value="P:proteolysis"/>
    <property type="evidence" value="ECO:0007669"/>
    <property type="project" value="UniProtKB-KW"/>
</dbReference>
<evidence type="ECO:0000256" key="4">
    <source>
        <dbReference type="ARBA" id="ARBA00023180"/>
    </source>
</evidence>
<proteinExistence type="inferred from homology"/>
<comment type="caution">
    <text evidence="10">The sequence shown here is derived from an EMBL/GenBank/DDBJ whole genome shotgun (WGS) entry which is preliminary data.</text>
</comment>
<evidence type="ECO:0000256" key="3">
    <source>
        <dbReference type="ARBA" id="ARBA00023157"/>
    </source>
</evidence>
<dbReference type="PANTHER" id="PTHR10514:SF27">
    <property type="entry name" value="ANGIOTENSIN-CONVERTING ENZYME"/>
    <property type="match status" value="1"/>
</dbReference>
<feature type="binding site" evidence="6">
    <location>
        <position position="45"/>
    </location>
    <ligand>
        <name>Zn(2+)</name>
        <dbReference type="ChEBI" id="CHEBI:29105"/>
        <label>2</label>
        <note>catalytic</note>
    </ligand>
</feature>
<feature type="binding site" evidence="5">
    <location>
        <position position="21"/>
    </location>
    <ligand>
        <name>Zn(2+)</name>
        <dbReference type="ChEBI" id="CHEBI:29105"/>
        <label>1</label>
        <note>catalytic</note>
    </ligand>
</feature>
<evidence type="ECO:0000313" key="10">
    <source>
        <dbReference type="EMBL" id="CAF4353468.1"/>
    </source>
</evidence>
<dbReference type="GO" id="GO:0046872">
    <property type="term" value="F:metal ion binding"/>
    <property type="evidence" value="ECO:0007669"/>
    <property type="project" value="UniProtKB-KW"/>
</dbReference>
<keyword evidence="5 9" id="KW-0479">Metal-binding</keyword>
<feature type="active site" description="Proton acceptor 2" evidence="7">
    <location>
        <position position="18"/>
    </location>
</feature>
<dbReference type="Proteomes" id="UP000663836">
    <property type="component" value="Unassembled WGS sequence"/>
</dbReference>
<keyword evidence="9" id="KW-0482">Metalloprotease</keyword>
<dbReference type="GO" id="GO:0016020">
    <property type="term" value="C:membrane"/>
    <property type="evidence" value="ECO:0007669"/>
    <property type="project" value="InterPro"/>
</dbReference>
<dbReference type="AlphaFoldDB" id="A0A820LCQ4"/>
<keyword evidence="9" id="KW-0378">Hydrolase</keyword>
<evidence type="ECO:0000256" key="7">
    <source>
        <dbReference type="PIRSR" id="PIRSR601548-9"/>
    </source>
</evidence>
<evidence type="ECO:0000256" key="2">
    <source>
        <dbReference type="ARBA" id="ARBA00022729"/>
    </source>
</evidence>
<dbReference type="GO" id="GO:0008237">
    <property type="term" value="F:metallopeptidase activity"/>
    <property type="evidence" value="ECO:0007669"/>
    <property type="project" value="UniProtKB-KW"/>
</dbReference>
<keyword evidence="2" id="KW-0732">Signal</keyword>
<feature type="binding site" evidence="6">
    <location>
        <position position="17"/>
    </location>
    <ligand>
        <name>Zn(2+)</name>
        <dbReference type="ChEBI" id="CHEBI:29105"/>
        <label>2</label>
        <note>catalytic</note>
    </ligand>
</feature>
<keyword evidence="4 9" id="KW-0325">Glycoprotein</keyword>
<dbReference type="PROSITE" id="PS52011">
    <property type="entry name" value="PEPTIDASE_M2"/>
    <property type="match status" value="1"/>
</dbReference>
<dbReference type="SUPFAM" id="SSF55486">
    <property type="entry name" value="Metalloproteases ('zincins'), catalytic domain"/>
    <property type="match status" value="1"/>
</dbReference>
<reference evidence="10" key="1">
    <citation type="submission" date="2021-02" db="EMBL/GenBank/DDBJ databases">
        <authorList>
            <person name="Nowell W R."/>
        </authorList>
    </citation>
    <scope>NUCLEOTIDE SEQUENCE</scope>
</reference>
<gene>
    <name evidence="10" type="ORF">JBS370_LOCUS41997</name>
</gene>
<accession>A0A820LCQ4</accession>
<comment type="cofactor">
    <cofactor evidence="9">
        <name>Zn(2+)</name>
        <dbReference type="ChEBI" id="CHEBI:29105"/>
    </cofactor>
    <text evidence="9">Binds 1 zinc ion per subunit.</text>
</comment>
<sequence>ILACTSLTLLGFYIAHHEMGHIQYFLQYKSLPIWFRTSPHGAFGEAIGDTIALAAMSPTHLKRIGLLENDTWSKGYFFLF</sequence>
<dbReference type="EC" id="3.4.-.-" evidence="9"/>
<dbReference type="GO" id="GO:0004180">
    <property type="term" value="F:carboxypeptidase activity"/>
    <property type="evidence" value="ECO:0007669"/>
    <property type="project" value="UniProtKB-KW"/>
</dbReference>
<organism evidence="10 11">
    <name type="scientific">Rotaria sordida</name>
    <dbReference type="NCBI Taxonomy" id="392033"/>
    <lineage>
        <taxon>Eukaryota</taxon>
        <taxon>Metazoa</taxon>
        <taxon>Spiralia</taxon>
        <taxon>Gnathifera</taxon>
        <taxon>Rotifera</taxon>
        <taxon>Eurotatoria</taxon>
        <taxon>Bdelloidea</taxon>
        <taxon>Philodinida</taxon>
        <taxon>Philodinidae</taxon>
        <taxon>Rotaria</taxon>
    </lineage>
</organism>
<evidence type="ECO:0000256" key="8">
    <source>
        <dbReference type="PROSITE-ProRule" id="PRU01355"/>
    </source>
</evidence>
<keyword evidence="9" id="KW-0121">Carboxypeptidase</keyword>
<evidence type="ECO:0000256" key="1">
    <source>
        <dbReference type="ARBA" id="ARBA00008139"/>
    </source>
</evidence>
<evidence type="ECO:0000256" key="5">
    <source>
        <dbReference type="PIRSR" id="PIRSR601548-3"/>
    </source>
</evidence>
<protein>
    <recommendedName>
        <fullName evidence="9">Angiotensin-converting enzyme</fullName>
        <ecNumber evidence="9">3.4.-.-</ecNumber>
    </recommendedName>
</protein>
<feature type="non-terminal residue" evidence="10">
    <location>
        <position position="1"/>
    </location>
</feature>
<dbReference type="InterPro" id="IPR001548">
    <property type="entry name" value="Peptidase_M2"/>
</dbReference>